<dbReference type="GO" id="GO:0072546">
    <property type="term" value="C:EMC complex"/>
    <property type="evidence" value="ECO:0007669"/>
    <property type="project" value="InterPro"/>
</dbReference>
<evidence type="ECO:0000259" key="2">
    <source>
        <dbReference type="PROSITE" id="PS50249"/>
    </source>
</evidence>
<gene>
    <name evidence="3" type="ORF">O3M35_011445</name>
</gene>
<dbReference type="Proteomes" id="UP001461498">
    <property type="component" value="Unassembled WGS sequence"/>
</dbReference>
<name>A0AAW1CYW9_9HEMI</name>
<dbReference type="AlphaFoldDB" id="A0AAW1CYW9"/>
<accession>A0AAW1CYW9</accession>
<keyword evidence="4" id="KW-1185">Reference proteome</keyword>
<evidence type="ECO:0000313" key="3">
    <source>
        <dbReference type="EMBL" id="KAK9502735.1"/>
    </source>
</evidence>
<evidence type="ECO:0000313" key="4">
    <source>
        <dbReference type="Proteomes" id="UP001461498"/>
    </source>
</evidence>
<organism evidence="3 4">
    <name type="scientific">Rhynocoris fuscipes</name>
    <dbReference type="NCBI Taxonomy" id="488301"/>
    <lineage>
        <taxon>Eukaryota</taxon>
        <taxon>Metazoa</taxon>
        <taxon>Ecdysozoa</taxon>
        <taxon>Arthropoda</taxon>
        <taxon>Hexapoda</taxon>
        <taxon>Insecta</taxon>
        <taxon>Pterygota</taxon>
        <taxon>Neoptera</taxon>
        <taxon>Paraneoptera</taxon>
        <taxon>Hemiptera</taxon>
        <taxon>Heteroptera</taxon>
        <taxon>Panheteroptera</taxon>
        <taxon>Cimicomorpha</taxon>
        <taxon>Reduviidae</taxon>
        <taxon>Harpactorinae</taxon>
        <taxon>Harpactorini</taxon>
        <taxon>Rhynocoris</taxon>
    </lineage>
</organism>
<dbReference type="PANTHER" id="PTHR12941:SF10">
    <property type="entry name" value="ER MEMBRANE PROTEIN COMPLEX SUBUNIT 8_9 HOMOLOG"/>
    <property type="match status" value="1"/>
</dbReference>
<dbReference type="InterPro" id="IPR005366">
    <property type="entry name" value="EMC8/9"/>
</dbReference>
<dbReference type="PROSITE" id="PS50249">
    <property type="entry name" value="MPN"/>
    <property type="match status" value="1"/>
</dbReference>
<reference evidence="3 4" key="1">
    <citation type="submission" date="2022-12" db="EMBL/GenBank/DDBJ databases">
        <title>Chromosome-level genome assembly of true bugs.</title>
        <authorList>
            <person name="Ma L."/>
            <person name="Li H."/>
        </authorList>
    </citation>
    <scope>NUCLEOTIDE SEQUENCE [LARGE SCALE GENOMIC DNA]</scope>
    <source>
        <strain evidence="3">Lab_2022b</strain>
    </source>
</reference>
<protein>
    <recommendedName>
        <fullName evidence="2">MPN domain-containing protein</fullName>
    </recommendedName>
</protein>
<feature type="domain" description="MPN" evidence="2">
    <location>
        <begin position="4"/>
        <end position="143"/>
    </location>
</feature>
<proteinExistence type="inferred from homology"/>
<dbReference type="CDD" id="cd08060">
    <property type="entry name" value="MPN_UPF0172"/>
    <property type="match status" value="1"/>
</dbReference>
<dbReference type="PANTHER" id="PTHR12941">
    <property type="entry name" value="ER MEMBRANE PROTEIN COMPLEX"/>
    <property type="match status" value="1"/>
</dbReference>
<evidence type="ECO:0000256" key="1">
    <source>
        <dbReference type="ARBA" id="ARBA00007461"/>
    </source>
</evidence>
<sequence length="215" mass="24161">MAEICFTPRAYCKIILHAAKYPHCAVNGLLLCDKNQKKDAKNKSLVIVDAVPLFHVCLHLSPMAELALTQVDNMVGQIGMRLAGYYTANETLDDMSIEKPATKIADKIAETYSSALLVVVDNRRLSLTMEDAALKVMHSVDGKWKVMDTEEYSVERECMDTTAVLLHGHADKRLIDFDNHLDDLSNDWTNPHINEAIDSILQRIRTMKQSSTTQQ</sequence>
<dbReference type="InterPro" id="IPR037518">
    <property type="entry name" value="MPN"/>
</dbReference>
<dbReference type="Pfam" id="PF03665">
    <property type="entry name" value="UPF0172"/>
    <property type="match status" value="1"/>
</dbReference>
<comment type="caution">
    <text evidence="3">The sequence shown here is derived from an EMBL/GenBank/DDBJ whole genome shotgun (WGS) entry which is preliminary data.</text>
</comment>
<dbReference type="EMBL" id="JAPXFL010000008">
    <property type="protein sequence ID" value="KAK9502735.1"/>
    <property type="molecule type" value="Genomic_DNA"/>
</dbReference>
<comment type="similarity">
    <text evidence="1">Belongs to the EMC8/EMC9 family.</text>
</comment>